<keyword evidence="2" id="KW-1133">Transmembrane helix</keyword>
<dbReference type="AlphaFoldDB" id="A0AAD1U9J4"/>
<proteinExistence type="predicted"/>
<sequence>MLFKTLVLLAAFQVVLVSGSPEFVGIGRGLATSTSSADCRTCINNSAQRWCASTGTEQTIGECCNSGDTTGYCASSSSGNSYVCSNSNSIESMSSNYNGGLILCPVDGTICGVRSYSLSDRSKRYILKSLSITSNVVCSYRLFTTNGDVSKVKVKAKSLANMNATLFTGPRGKNEYKYVARLAVDTEVGPTFDTSTDIYIVFEPYTSANSNSIQGVIHFQIGDGDKLGVVVIVVVVCICCCCICCCVVVGICIWRARKKGKHDKKVDKDNPNPEPSYDNSQTRRHVRNETRHQLRKKDKNTTSSAIKTEKDPEKEESSSYHLPPIRNMYNRPNRYNKKY</sequence>
<evidence type="ECO:0000256" key="3">
    <source>
        <dbReference type="SAM" id="SignalP"/>
    </source>
</evidence>
<feature type="signal peptide" evidence="3">
    <location>
        <begin position="1"/>
        <end position="19"/>
    </location>
</feature>
<keyword evidence="2" id="KW-0812">Transmembrane</keyword>
<keyword evidence="2" id="KW-0472">Membrane</keyword>
<keyword evidence="5" id="KW-1185">Reference proteome</keyword>
<evidence type="ECO:0000313" key="5">
    <source>
        <dbReference type="Proteomes" id="UP001295684"/>
    </source>
</evidence>
<keyword evidence="3" id="KW-0732">Signal</keyword>
<dbReference type="EMBL" id="CAMPGE010002694">
    <property type="protein sequence ID" value="CAI2361504.1"/>
    <property type="molecule type" value="Genomic_DNA"/>
</dbReference>
<reference evidence="4" key="1">
    <citation type="submission" date="2023-07" db="EMBL/GenBank/DDBJ databases">
        <authorList>
            <consortium name="AG Swart"/>
            <person name="Singh M."/>
            <person name="Singh A."/>
            <person name="Seah K."/>
            <person name="Emmerich C."/>
        </authorList>
    </citation>
    <scope>NUCLEOTIDE SEQUENCE</scope>
    <source>
        <strain evidence="4">DP1</strain>
    </source>
</reference>
<comment type="caution">
    <text evidence="4">The sequence shown here is derived from an EMBL/GenBank/DDBJ whole genome shotgun (WGS) entry which is preliminary data.</text>
</comment>
<feature type="compositionally biased region" description="Basic and acidic residues" evidence="1">
    <location>
        <begin position="307"/>
        <end position="318"/>
    </location>
</feature>
<name>A0AAD1U9J4_EUPCR</name>
<evidence type="ECO:0000256" key="1">
    <source>
        <dbReference type="SAM" id="MobiDB-lite"/>
    </source>
</evidence>
<feature type="transmembrane region" description="Helical" evidence="2">
    <location>
        <begin position="227"/>
        <end position="254"/>
    </location>
</feature>
<evidence type="ECO:0000313" key="4">
    <source>
        <dbReference type="EMBL" id="CAI2361504.1"/>
    </source>
</evidence>
<protein>
    <submittedName>
        <fullName evidence="4">Uncharacterized protein</fullName>
    </submittedName>
</protein>
<feature type="region of interest" description="Disordered" evidence="1">
    <location>
        <begin position="263"/>
        <end position="339"/>
    </location>
</feature>
<dbReference type="Proteomes" id="UP001295684">
    <property type="component" value="Unassembled WGS sequence"/>
</dbReference>
<organism evidence="4 5">
    <name type="scientific">Euplotes crassus</name>
    <dbReference type="NCBI Taxonomy" id="5936"/>
    <lineage>
        <taxon>Eukaryota</taxon>
        <taxon>Sar</taxon>
        <taxon>Alveolata</taxon>
        <taxon>Ciliophora</taxon>
        <taxon>Intramacronucleata</taxon>
        <taxon>Spirotrichea</taxon>
        <taxon>Hypotrichia</taxon>
        <taxon>Euplotida</taxon>
        <taxon>Euplotidae</taxon>
        <taxon>Moneuplotes</taxon>
    </lineage>
</organism>
<evidence type="ECO:0000256" key="2">
    <source>
        <dbReference type="SAM" id="Phobius"/>
    </source>
</evidence>
<gene>
    <name evidence="4" type="ORF">ECRASSUSDP1_LOCUS2815</name>
</gene>
<feature type="chain" id="PRO_5042102424" evidence="3">
    <location>
        <begin position="20"/>
        <end position="339"/>
    </location>
</feature>
<accession>A0AAD1U9J4</accession>